<dbReference type="EC" id="3.6.4.13" evidence="1"/>
<accession>A0A9I9DPX9</accession>
<dbReference type="SMART" id="SM00847">
    <property type="entry name" value="HA2"/>
    <property type="match status" value="1"/>
</dbReference>
<evidence type="ECO:0000259" key="3">
    <source>
        <dbReference type="SMART" id="SM00847"/>
    </source>
</evidence>
<evidence type="ECO:0000313" key="4">
    <source>
        <dbReference type="EnsemblPlants" id="MELO3C022163.2.1"/>
    </source>
</evidence>
<dbReference type="Gramene" id="MELO3C022163.2.1">
    <property type="protein sequence ID" value="MELO3C022163.2.1"/>
    <property type="gene ID" value="MELO3C022163.2"/>
</dbReference>
<dbReference type="InterPro" id="IPR027417">
    <property type="entry name" value="P-loop_NTPase"/>
</dbReference>
<dbReference type="GO" id="GO:0003723">
    <property type="term" value="F:RNA binding"/>
    <property type="evidence" value="ECO:0007669"/>
    <property type="project" value="TreeGrafter"/>
</dbReference>
<dbReference type="GO" id="GO:0003724">
    <property type="term" value="F:RNA helicase activity"/>
    <property type="evidence" value="ECO:0007669"/>
    <property type="project" value="UniProtKB-EC"/>
</dbReference>
<protein>
    <recommendedName>
        <fullName evidence="1">RNA helicase</fullName>
        <ecNumber evidence="1">3.6.4.13</ecNumber>
    </recommendedName>
</protein>
<sequence length="174" mass="20004">MAEFPLDPMLSKMMVASEKFKCSDEIISIAAMLSIGNSIFYRPKDKQVHVDNARMDFHTGNVGDHIALLKVYNSWRETNYSTQWCRENYIQVRSMKRARDIRYQLEGLLEKFEIKLTSNLNDLDAIKKTIIARFFPTLQSYKGMALIGQLNIHRLFIYILAQVGSGSSKMGCIP</sequence>
<dbReference type="PANTHER" id="PTHR18934:SF83">
    <property type="entry name" value="PRE-MRNA-SPLICING FACTOR ATP-DEPENDENT RNA HELICASE DHX16"/>
    <property type="match status" value="1"/>
</dbReference>
<proteinExistence type="predicted"/>
<evidence type="ECO:0000256" key="2">
    <source>
        <dbReference type="ARBA" id="ARBA00047984"/>
    </source>
</evidence>
<feature type="domain" description="Helicase-associated" evidence="3">
    <location>
        <begin position="1"/>
        <end position="69"/>
    </location>
</feature>
<name>A0A9I9DPX9_CUCME</name>
<dbReference type="AlphaFoldDB" id="A0A9I9DPX9"/>
<dbReference type="Pfam" id="PF21010">
    <property type="entry name" value="HA2_C"/>
    <property type="match status" value="1"/>
</dbReference>
<dbReference type="EnsemblPlants" id="MELO3C022163.2.1">
    <property type="protein sequence ID" value="MELO3C022163.2.1"/>
    <property type="gene ID" value="MELO3C022163.2"/>
</dbReference>
<evidence type="ECO:0000256" key="1">
    <source>
        <dbReference type="ARBA" id="ARBA00012552"/>
    </source>
</evidence>
<reference evidence="4" key="1">
    <citation type="submission" date="2023-03" db="UniProtKB">
        <authorList>
            <consortium name="EnsemblPlants"/>
        </authorList>
    </citation>
    <scope>IDENTIFICATION</scope>
</reference>
<dbReference type="InterPro" id="IPR007502">
    <property type="entry name" value="Helicase-assoc_dom"/>
</dbReference>
<dbReference type="GO" id="GO:0071013">
    <property type="term" value="C:catalytic step 2 spliceosome"/>
    <property type="evidence" value="ECO:0007669"/>
    <property type="project" value="TreeGrafter"/>
</dbReference>
<dbReference type="PANTHER" id="PTHR18934">
    <property type="entry name" value="ATP-DEPENDENT RNA HELICASE"/>
    <property type="match status" value="1"/>
</dbReference>
<dbReference type="SUPFAM" id="SSF52540">
    <property type="entry name" value="P-loop containing nucleoside triphosphate hydrolases"/>
    <property type="match status" value="1"/>
</dbReference>
<organism evidence="4">
    <name type="scientific">Cucumis melo</name>
    <name type="common">Muskmelon</name>
    <dbReference type="NCBI Taxonomy" id="3656"/>
    <lineage>
        <taxon>Eukaryota</taxon>
        <taxon>Viridiplantae</taxon>
        <taxon>Streptophyta</taxon>
        <taxon>Embryophyta</taxon>
        <taxon>Tracheophyta</taxon>
        <taxon>Spermatophyta</taxon>
        <taxon>Magnoliopsida</taxon>
        <taxon>eudicotyledons</taxon>
        <taxon>Gunneridae</taxon>
        <taxon>Pentapetalae</taxon>
        <taxon>rosids</taxon>
        <taxon>fabids</taxon>
        <taxon>Cucurbitales</taxon>
        <taxon>Cucurbitaceae</taxon>
        <taxon>Benincaseae</taxon>
        <taxon>Cucumis</taxon>
    </lineage>
</organism>
<comment type="catalytic activity">
    <reaction evidence="2">
        <text>ATP + H2O = ADP + phosphate + H(+)</text>
        <dbReference type="Rhea" id="RHEA:13065"/>
        <dbReference type="ChEBI" id="CHEBI:15377"/>
        <dbReference type="ChEBI" id="CHEBI:15378"/>
        <dbReference type="ChEBI" id="CHEBI:30616"/>
        <dbReference type="ChEBI" id="CHEBI:43474"/>
        <dbReference type="ChEBI" id="CHEBI:456216"/>
        <dbReference type="EC" id="3.6.4.13"/>
    </reaction>
</comment>
<dbReference type="Gene3D" id="1.20.120.1080">
    <property type="match status" value="1"/>
</dbReference>